<evidence type="ECO:0000313" key="1">
    <source>
        <dbReference type="EMBL" id="USC49365.1"/>
    </source>
</evidence>
<dbReference type="RefSeq" id="WP_010070938.1">
    <property type="nucleotide sequence ID" value="NZ_CP098609.1"/>
</dbReference>
<protein>
    <submittedName>
        <fullName evidence="1">Uncharacterized protein</fullName>
    </submittedName>
</protein>
<organism evidence="1 2">
    <name type="scientific">Streptomyces filamentosus</name>
    <name type="common">Streptomyces roseosporus</name>
    <dbReference type="NCBI Taxonomy" id="67294"/>
    <lineage>
        <taxon>Bacteria</taxon>
        <taxon>Bacillati</taxon>
        <taxon>Actinomycetota</taxon>
        <taxon>Actinomycetes</taxon>
        <taxon>Kitasatosporales</taxon>
        <taxon>Streptomycetaceae</taxon>
        <taxon>Streptomyces</taxon>
    </lineage>
</organism>
<keyword evidence="2" id="KW-1185">Reference proteome</keyword>
<dbReference type="EMBL" id="CP098609">
    <property type="protein sequence ID" value="USC49365.1"/>
    <property type="molecule type" value="Genomic_DNA"/>
</dbReference>
<sequence>MLKSLVQWFNTADQAAGWVIETEEREDISLVLEELAQVAGHPSLVMEVDAWREW</sequence>
<accession>A0ABY4UYP3</accession>
<proteinExistence type="predicted"/>
<reference evidence="1" key="1">
    <citation type="submission" date="2021-08" db="EMBL/GenBank/DDBJ databases">
        <title>DNA methylation of m4C regulates biosynthesis of daptomycin in Streptomyces roseosporus L30.</title>
        <authorList>
            <person name="Fang J.-L."/>
        </authorList>
    </citation>
    <scope>NUCLEOTIDE SEQUENCE</scope>
    <source>
        <strain evidence="1">L30</strain>
    </source>
</reference>
<name>A0ABY4UYP3_STRFL</name>
<gene>
    <name evidence="1" type="ORF">K7395_22910</name>
</gene>
<evidence type="ECO:0000313" key="2">
    <source>
        <dbReference type="Proteomes" id="UP001056079"/>
    </source>
</evidence>
<dbReference type="Proteomes" id="UP001056079">
    <property type="component" value="Chromosome"/>
</dbReference>